<dbReference type="SMART" id="SM00867">
    <property type="entry name" value="YceI"/>
    <property type="match status" value="1"/>
</dbReference>
<reference evidence="4" key="1">
    <citation type="submission" date="2016-02" db="EMBL/GenBank/DDBJ databases">
        <authorList>
            <person name="Schultz-Johansen M."/>
            <person name="Glaring M.A."/>
            <person name="Bech P.K."/>
            <person name="Stougaard P."/>
        </authorList>
    </citation>
    <scope>NUCLEOTIDE SEQUENCE [LARGE SCALE GENOMIC DNA]</scope>
    <source>
        <strain evidence="4">S66</strain>
    </source>
</reference>
<evidence type="ECO:0000259" key="2">
    <source>
        <dbReference type="SMART" id="SM00867"/>
    </source>
</evidence>
<sequence>MKTLKKSLASGLLTLSFLSTSVFAHFVVDNDQSSVFFISTKNLNVSEIHHFKNIEGAMEKDGKFSLDINLGSVETGIEIRNTRMQEQLFKVDSFPKAHVSATLPAKVLAMDKGQSLRIQLPATLSLMGIDKALSLDLVINKTIEEQYVVTSAQPVLIGAADVGLKEGVEVLQKLAGLSSIGLTVPVSFNLVLNKH</sequence>
<evidence type="ECO:0000313" key="4">
    <source>
        <dbReference type="Proteomes" id="UP000070299"/>
    </source>
</evidence>
<dbReference type="PIRSF" id="PIRSF029811">
    <property type="entry name" value="UCP029811"/>
    <property type="match status" value="1"/>
</dbReference>
<dbReference type="OrthoDB" id="9793816at2"/>
<keyword evidence="1" id="KW-0732">Signal</keyword>
<dbReference type="InterPro" id="IPR027016">
    <property type="entry name" value="UCP029811"/>
</dbReference>
<gene>
    <name evidence="3" type="ORF">AX660_09120</name>
</gene>
<dbReference type="SUPFAM" id="SSF101874">
    <property type="entry name" value="YceI-like"/>
    <property type="match status" value="1"/>
</dbReference>
<dbReference type="AlphaFoldDB" id="A0A136A4H5"/>
<name>A0A136A4H5_9ALTE</name>
<organism evidence="3 4">
    <name type="scientific">Paraglaciecola hydrolytica</name>
    <dbReference type="NCBI Taxonomy" id="1799789"/>
    <lineage>
        <taxon>Bacteria</taxon>
        <taxon>Pseudomonadati</taxon>
        <taxon>Pseudomonadota</taxon>
        <taxon>Gammaproteobacteria</taxon>
        <taxon>Alteromonadales</taxon>
        <taxon>Alteromonadaceae</taxon>
        <taxon>Paraglaciecola</taxon>
    </lineage>
</organism>
<evidence type="ECO:0000256" key="1">
    <source>
        <dbReference type="SAM" id="SignalP"/>
    </source>
</evidence>
<feature type="signal peptide" evidence="1">
    <location>
        <begin position="1"/>
        <end position="24"/>
    </location>
</feature>
<dbReference type="Gene3D" id="2.40.128.110">
    <property type="entry name" value="Lipid/polyisoprenoid-binding, YceI-like"/>
    <property type="match status" value="1"/>
</dbReference>
<dbReference type="InterPro" id="IPR007372">
    <property type="entry name" value="Lipid/polyisoprenoid-bd_YceI"/>
</dbReference>
<dbReference type="Proteomes" id="UP000070299">
    <property type="component" value="Unassembled WGS sequence"/>
</dbReference>
<accession>A0A136A4H5</accession>
<proteinExistence type="predicted"/>
<protein>
    <recommendedName>
        <fullName evidence="2">Lipid/polyisoprenoid-binding YceI-like domain-containing protein</fullName>
    </recommendedName>
</protein>
<dbReference type="RefSeq" id="WP_068374034.1">
    <property type="nucleotide sequence ID" value="NZ_LSNE01000003.1"/>
</dbReference>
<dbReference type="EMBL" id="LSNE01000003">
    <property type="protein sequence ID" value="KXI30145.1"/>
    <property type="molecule type" value="Genomic_DNA"/>
</dbReference>
<keyword evidence="4" id="KW-1185">Reference proteome</keyword>
<dbReference type="InterPro" id="IPR036761">
    <property type="entry name" value="TTHA0802/YceI-like_sf"/>
</dbReference>
<evidence type="ECO:0000313" key="3">
    <source>
        <dbReference type="EMBL" id="KXI30145.1"/>
    </source>
</evidence>
<feature type="domain" description="Lipid/polyisoprenoid-binding YceI-like" evidence="2">
    <location>
        <begin position="25"/>
        <end position="193"/>
    </location>
</feature>
<comment type="caution">
    <text evidence="3">The sequence shown here is derived from an EMBL/GenBank/DDBJ whole genome shotgun (WGS) entry which is preliminary data.</text>
</comment>
<feature type="chain" id="PRO_5007469640" description="Lipid/polyisoprenoid-binding YceI-like domain-containing protein" evidence="1">
    <location>
        <begin position="25"/>
        <end position="195"/>
    </location>
</feature>
<dbReference type="STRING" id="1799789.AX660_09120"/>
<dbReference type="Pfam" id="PF04264">
    <property type="entry name" value="YceI"/>
    <property type="match status" value="1"/>
</dbReference>